<feature type="transmembrane region" description="Helical" evidence="1">
    <location>
        <begin position="141"/>
        <end position="165"/>
    </location>
</feature>
<keyword evidence="1" id="KW-0812">Transmembrane</keyword>
<keyword evidence="3" id="KW-1185">Reference proteome</keyword>
<dbReference type="KEGG" id="sulg:FJR48_07695"/>
<sequence length="270" mass="30881">MKSVKNHLSLIVALMSILFSIQVFIIVERSIDAYKENLAKNYSVVVVSEKHISQSEFLSIDGLIKKAKELSPDSVIKRLNTGMSEKNIDLLRLTLPKFYKLYLTKFPSPKEIKTLRKNLFLNESITKIEDFSNNHDITYKLLVLFKGVISVFAVVVSIVTMLLIVKELRIWQFKHSERMNIMGLFGAPTWLRSAVLFRLSIVDAIISSILIFLLFLYLSTNKFVLEQFQNININIVIFDRVNDFLLLLGVSLALSVLLATMIVLGHKEEV</sequence>
<gene>
    <name evidence="2" type="ORF">FJR48_07695</name>
</gene>
<keyword evidence="2" id="KW-0131">Cell cycle</keyword>
<accession>A0A5P8P1L0</accession>
<dbReference type="GO" id="GO:0016020">
    <property type="term" value="C:membrane"/>
    <property type="evidence" value="ECO:0007669"/>
    <property type="project" value="InterPro"/>
</dbReference>
<organism evidence="2 3">
    <name type="scientific">Sulfurimonas lithotrophica</name>
    <dbReference type="NCBI Taxonomy" id="2590022"/>
    <lineage>
        <taxon>Bacteria</taxon>
        <taxon>Pseudomonadati</taxon>
        <taxon>Campylobacterota</taxon>
        <taxon>Epsilonproteobacteria</taxon>
        <taxon>Campylobacterales</taxon>
        <taxon>Sulfurimonadaceae</taxon>
        <taxon>Sulfurimonas</taxon>
    </lineage>
</organism>
<keyword evidence="2" id="KW-0132">Cell division</keyword>
<dbReference type="InterPro" id="IPR004513">
    <property type="entry name" value="FtsX"/>
</dbReference>
<dbReference type="AlphaFoldDB" id="A0A5P8P1L0"/>
<feature type="transmembrane region" description="Helical" evidence="1">
    <location>
        <begin position="7"/>
        <end position="27"/>
    </location>
</feature>
<evidence type="ECO:0000313" key="2">
    <source>
        <dbReference type="EMBL" id="QFR49623.1"/>
    </source>
</evidence>
<name>A0A5P8P1L0_9BACT</name>
<dbReference type="PANTHER" id="PTHR47755:SF1">
    <property type="entry name" value="CELL DIVISION PROTEIN FTSX"/>
    <property type="match status" value="1"/>
</dbReference>
<dbReference type="GO" id="GO:0051301">
    <property type="term" value="P:cell division"/>
    <property type="evidence" value="ECO:0007669"/>
    <property type="project" value="UniProtKB-KW"/>
</dbReference>
<proteinExistence type="predicted"/>
<feature type="transmembrane region" description="Helical" evidence="1">
    <location>
        <begin position="244"/>
        <end position="264"/>
    </location>
</feature>
<feature type="transmembrane region" description="Helical" evidence="1">
    <location>
        <begin position="195"/>
        <end position="218"/>
    </location>
</feature>
<dbReference type="PANTHER" id="PTHR47755">
    <property type="entry name" value="CELL DIVISION PROTEIN FTSX"/>
    <property type="match status" value="1"/>
</dbReference>
<evidence type="ECO:0000256" key="1">
    <source>
        <dbReference type="SAM" id="Phobius"/>
    </source>
</evidence>
<dbReference type="Proteomes" id="UP000326944">
    <property type="component" value="Chromosome"/>
</dbReference>
<evidence type="ECO:0000313" key="3">
    <source>
        <dbReference type="Proteomes" id="UP000326944"/>
    </source>
</evidence>
<dbReference type="OrthoDB" id="5348519at2"/>
<dbReference type="EMBL" id="CP043617">
    <property type="protein sequence ID" value="QFR49623.1"/>
    <property type="molecule type" value="Genomic_DNA"/>
</dbReference>
<keyword evidence="1" id="KW-1133">Transmembrane helix</keyword>
<dbReference type="GO" id="GO:0032153">
    <property type="term" value="C:cell division site"/>
    <property type="evidence" value="ECO:0007669"/>
    <property type="project" value="TreeGrafter"/>
</dbReference>
<protein>
    <submittedName>
        <fullName evidence="2">Cell division protein FtsX</fullName>
    </submittedName>
</protein>
<dbReference type="RefSeq" id="WP_152307570.1">
    <property type="nucleotide sequence ID" value="NZ_CP043617.1"/>
</dbReference>
<keyword evidence="1" id="KW-0472">Membrane</keyword>
<reference evidence="2 3" key="1">
    <citation type="submission" date="2019-09" db="EMBL/GenBank/DDBJ databases">
        <title>Sulfurimonas gotlandica sp. nov., a chemoautotrophic and psychrotolerant epsilonproteobacterium isolated from a pelagic redoxcline, and an emended description of the genus Sulfurimonas.</title>
        <authorList>
            <person name="Wang S."/>
            <person name="Jiang L."/>
            <person name="Shao S."/>
        </authorList>
    </citation>
    <scope>NUCLEOTIDE SEQUENCE [LARGE SCALE GENOMIC DNA]</scope>
    <source>
        <strain evidence="2 3">GYSZ_1</strain>
    </source>
</reference>